<feature type="region of interest" description="Disordered" evidence="1">
    <location>
        <begin position="309"/>
        <end position="333"/>
    </location>
</feature>
<dbReference type="OrthoDB" id="165376at2759"/>
<protein>
    <submittedName>
        <fullName evidence="3">Uncharacterized protein</fullName>
    </submittedName>
</protein>
<reference evidence="3" key="1">
    <citation type="submission" date="2021-01" db="EMBL/GenBank/DDBJ databases">
        <title>Phytophthora aleatoria, a newly-described species from Pinus radiata is distinct from Phytophthora cactorum isolates based on comparative genomics.</title>
        <authorList>
            <person name="Mcdougal R."/>
            <person name="Panda P."/>
            <person name="Williams N."/>
            <person name="Studholme D.J."/>
        </authorList>
    </citation>
    <scope>NUCLEOTIDE SEQUENCE</scope>
    <source>
        <strain evidence="3">NZFS 3830</strain>
    </source>
</reference>
<proteinExistence type="predicted"/>
<feature type="region of interest" description="Disordered" evidence="1">
    <location>
        <begin position="251"/>
        <end position="271"/>
    </location>
</feature>
<name>A0A8T1U1Z0_9STRA</name>
<dbReference type="EMBL" id="JAENGZ010000834">
    <property type="protein sequence ID" value="KAG6953335.1"/>
    <property type="molecule type" value="Genomic_DNA"/>
</dbReference>
<keyword evidence="2" id="KW-1133">Transmembrane helix</keyword>
<evidence type="ECO:0000313" key="4">
    <source>
        <dbReference type="Proteomes" id="UP000688947"/>
    </source>
</evidence>
<feature type="transmembrane region" description="Helical" evidence="2">
    <location>
        <begin position="357"/>
        <end position="380"/>
    </location>
</feature>
<dbReference type="VEuPathDB" id="FungiDB:PC110_g14974"/>
<evidence type="ECO:0000256" key="2">
    <source>
        <dbReference type="SAM" id="Phobius"/>
    </source>
</evidence>
<sequence length="381" mass="42696">MASRVVTVTTLSDTSEPELGRDTEDVDGLLLHLIRTIALYLFVFLSQTAKLVVMDAELACFAATPDLLDEQSKELQRRLHTALFAWVQSDVKNNQFDGLLQEQRAFVVIKRLFRQQRTQAAAHMLSSTLEYLLAKEKDAANKEPVPLPMLYPLVNAVDLASTEQRECLDALMNLFRWLSAHDQSQKVFTTFTNTFHGKIIGLTEDRFDNDNSSLNISGELGVCFVQMLLRYSDHIFRRDLQFEDMVPTLSYSDTEDDDASSEDGSARLQSPQALNDNLSAEILETPTNKNYGDLVLDVAAVAKKESAAPSAKMSLHKRKKREEKATEVPVKSARSRHAEFLDEQLLSDEEWEDDEPLPTVVCFGIAVAAGTLAALLCVFFN</sequence>
<accession>A0A8T1U1Z0</accession>
<dbReference type="AlphaFoldDB" id="A0A8T1U1Z0"/>
<comment type="caution">
    <text evidence="3">The sequence shown here is derived from an EMBL/GenBank/DDBJ whole genome shotgun (WGS) entry which is preliminary data.</text>
</comment>
<organism evidence="3 4">
    <name type="scientific">Phytophthora cactorum</name>
    <dbReference type="NCBI Taxonomy" id="29920"/>
    <lineage>
        <taxon>Eukaryota</taxon>
        <taxon>Sar</taxon>
        <taxon>Stramenopiles</taxon>
        <taxon>Oomycota</taxon>
        <taxon>Peronosporomycetes</taxon>
        <taxon>Peronosporales</taxon>
        <taxon>Peronosporaceae</taxon>
        <taxon>Phytophthora</taxon>
    </lineage>
</organism>
<evidence type="ECO:0000256" key="1">
    <source>
        <dbReference type="SAM" id="MobiDB-lite"/>
    </source>
</evidence>
<gene>
    <name evidence="3" type="ORF">JG687_00012451</name>
</gene>
<keyword evidence="2" id="KW-0812">Transmembrane</keyword>
<evidence type="ECO:0000313" key="3">
    <source>
        <dbReference type="EMBL" id="KAG6953335.1"/>
    </source>
</evidence>
<dbReference type="Proteomes" id="UP000688947">
    <property type="component" value="Unassembled WGS sequence"/>
</dbReference>
<keyword evidence="2" id="KW-0472">Membrane</keyword>